<keyword evidence="2 4" id="KW-0732">Signal</keyword>
<evidence type="ECO:0000313" key="5">
    <source>
        <dbReference type="EMBL" id="MFD1881883.1"/>
    </source>
</evidence>
<dbReference type="InterPro" id="IPR018389">
    <property type="entry name" value="DctP_fam"/>
</dbReference>
<dbReference type="CDD" id="cd13665">
    <property type="entry name" value="PBP2_TRAP_Dctp3_4"/>
    <property type="match status" value="1"/>
</dbReference>
<dbReference type="EMBL" id="JBHUEN010000021">
    <property type="protein sequence ID" value="MFD1881883.1"/>
    <property type="molecule type" value="Genomic_DNA"/>
</dbReference>
<dbReference type="RefSeq" id="WP_379142104.1">
    <property type="nucleotide sequence ID" value="NZ_JBHUEN010000021.1"/>
</dbReference>
<dbReference type="InterPro" id="IPR038404">
    <property type="entry name" value="TRAP_DctP_sf"/>
</dbReference>
<dbReference type="Proteomes" id="UP001597213">
    <property type="component" value="Unassembled WGS sequence"/>
</dbReference>
<dbReference type="SUPFAM" id="SSF53850">
    <property type="entry name" value="Periplasmic binding protein-like II"/>
    <property type="match status" value="1"/>
</dbReference>
<protein>
    <submittedName>
        <fullName evidence="5">TRAP transporter substrate-binding protein</fullName>
    </submittedName>
</protein>
<dbReference type="Pfam" id="PF03480">
    <property type="entry name" value="DctP"/>
    <property type="match status" value="1"/>
</dbReference>
<accession>A0ABW4R875</accession>
<dbReference type="PANTHER" id="PTHR33376">
    <property type="match status" value="1"/>
</dbReference>
<comment type="subcellular location">
    <subcellularLocation>
        <location evidence="1">Periplasm</location>
    </subcellularLocation>
</comment>
<evidence type="ECO:0000256" key="3">
    <source>
        <dbReference type="ARBA" id="ARBA00022764"/>
    </source>
</evidence>
<dbReference type="NCBIfam" id="NF037995">
    <property type="entry name" value="TRAP_S1"/>
    <property type="match status" value="1"/>
</dbReference>
<dbReference type="Gene3D" id="3.40.190.170">
    <property type="entry name" value="Bacterial extracellular solute-binding protein, family 7"/>
    <property type="match status" value="1"/>
</dbReference>
<proteinExistence type="predicted"/>
<dbReference type="PANTHER" id="PTHR33376:SF15">
    <property type="entry name" value="BLL6794 PROTEIN"/>
    <property type="match status" value="1"/>
</dbReference>
<gene>
    <name evidence="5" type="ORF">ACFSCT_09160</name>
</gene>
<feature type="chain" id="PRO_5046754736" evidence="4">
    <location>
        <begin position="21"/>
        <end position="332"/>
    </location>
</feature>
<organism evidence="5 6">
    <name type="scientific">Paracoccus pacificus</name>
    <dbReference type="NCBI Taxonomy" id="1463598"/>
    <lineage>
        <taxon>Bacteria</taxon>
        <taxon>Pseudomonadati</taxon>
        <taxon>Pseudomonadota</taxon>
        <taxon>Alphaproteobacteria</taxon>
        <taxon>Rhodobacterales</taxon>
        <taxon>Paracoccaceae</taxon>
        <taxon>Paracoccus</taxon>
    </lineage>
</organism>
<evidence type="ECO:0000256" key="4">
    <source>
        <dbReference type="SAM" id="SignalP"/>
    </source>
</evidence>
<sequence length="332" mass="34891">MNIRPLLTAAILCAAGAAFAQDATDTLKYSSFLPATTVNNAQSAPALIKEAATRSDGALKIELYPGGSLVSGGEVQLKLVQDGVADLAEVPLPYTPGRIEGLDVFELPNLAQSNSDGSLASLKLIADGKIKGIDDLVTVGVLQSGPYFIHTKDKIESLADLRGKKLRVSGQTQAQIVSRLGAVPVSNIPATGLAENVSRGLIDGALVDTGNLYNFGVGDLLKYHVTNLPLGNFAVLFPMTKTRYDGLSDKSKAAMDQLAGEWFTTELGKNMDAQTAAVTEKLKAAGDHVFVELSAEDLAKANEVLAQVTEAWVQKGDGRQEILDAAKAALAE</sequence>
<evidence type="ECO:0000256" key="1">
    <source>
        <dbReference type="ARBA" id="ARBA00004418"/>
    </source>
</evidence>
<keyword evidence="6" id="KW-1185">Reference proteome</keyword>
<name>A0ABW4R875_9RHOB</name>
<comment type="caution">
    <text evidence="5">The sequence shown here is derived from an EMBL/GenBank/DDBJ whole genome shotgun (WGS) entry which is preliminary data.</text>
</comment>
<evidence type="ECO:0000256" key="2">
    <source>
        <dbReference type="ARBA" id="ARBA00022729"/>
    </source>
</evidence>
<reference evidence="6" key="1">
    <citation type="journal article" date="2019" name="Int. J. Syst. Evol. Microbiol.">
        <title>The Global Catalogue of Microorganisms (GCM) 10K type strain sequencing project: providing services to taxonomists for standard genome sequencing and annotation.</title>
        <authorList>
            <consortium name="The Broad Institute Genomics Platform"/>
            <consortium name="The Broad Institute Genome Sequencing Center for Infectious Disease"/>
            <person name="Wu L."/>
            <person name="Ma J."/>
        </authorList>
    </citation>
    <scope>NUCLEOTIDE SEQUENCE [LARGE SCALE GENOMIC DNA]</scope>
    <source>
        <strain evidence="6">CCUG 56029</strain>
    </source>
</reference>
<evidence type="ECO:0000313" key="6">
    <source>
        <dbReference type="Proteomes" id="UP001597213"/>
    </source>
</evidence>
<feature type="signal peptide" evidence="4">
    <location>
        <begin position="1"/>
        <end position="20"/>
    </location>
</feature>
<keyword evidence="3" id="KW-0574">Periplasm</keyword>